<dbReference type="Pfam" id="PF13237">
    <property type="entry name" value="Fer4_10"/>
    <property type="match status" value="1"/>
</dbReference>
<reference evidence="6" key="2">
    <citation type="journal article" date="2021" name="Microorganisms">
        <title>Bacterial Dimethylsulfoniopropionate Biosynthesis in the East China Sea.</title>
        <authorList>
            <person name="Liu J."/>
            <person name="Zhang Y."/>
            <person name="Liu J."/>
            <person name="Zhong H."/>
            <person name="Williams B.T."/>
            <person name="Zheng Y."/>
            <person name="Curson A.R.J."/>
            <person name="Sun C."/>
            <person name="Sun H."/>
            <person name="Song D."/>
            <person name="Wagner Mackenzie B."/>
            <person name="Bermejo Martinez A."/>
            <person name="Todd J.D."/>
            <person name="Zhang X.H."/>
        </authorList>
    </citation>
    <scope>NUCLEOTIDE SEQUENCE</scope>
    <source>
        <strain evidence="6">AESS21</strain>
    </source>
</reference>
<dbReference type="SUPFAM" id="SSF54862">
    <property type="entry name" value="4Fe-4S ferredoxins"/>
    <property type="match status" value="1"/>
</dbReference>
<evidence type="ECO:0000259" key="5">
    <source>
        <dbReference type="PROSITE" id="PS51379"/>
    </source>
</evidence>
<feature type="domain" description="4Fe-4S ferredoxin-type" evidence="5">
    <location>
        <begin position="548"/>
        <end position="577"/>
    </location>
</feature>
<keyword evidence="1" id="KW-0004">4Fe-4S</keyword>
<feature type="domain" description="4Fe-4S ferredoxin-type" evidence="5">
    <location>
        <begin position="517"/>
        <end position="546"/>
    </location>
</feature>
<dbReference type="InterPro" id="IPR050572">
    <property type="entry name" value="Fe-S_Ferredoxin"/>
</dbReference>
<dbReference type="PANTHER" id="PTHR43687">
    <property type="entry name" value="ADENYLYLSULFATE REDUCTASE, BETA SUBUNIT"/>
    <property type="match status" value="1"/>
</dbReference>
<comment type="caution">
    <text evidence="6">The sequence shown here is derived from an EMBL/GenBank/DDBJ whole genome shotgun (WGS) entry which is preliminary data.</text>
</comment>
<dbReference type="Gene3D" id="3.30.70.20">
    <property type="match status" value="2"/>
</dbReference>
<evidence type="ECO:0000256" key="1">
    <source>
        <dbReference type="ARBA" id="ARBA00022485"/>
    </source>
</evidence>
<name>A0A944CAW9_9HYPH</name>
<dbReference type="Proteomes" id="UP000705379">
    <property type="component" value="Unassembled WGS sequence"/>
</dbReference>
<proteinExistence type="predicted"/>
<dbReference type="InterPro" id="IPR017900">
    <property type="entry name" value="4Fe4S_Fe_S_CS"/>
</dbReference>
<keyword evidence="2" id="KW-0479">Metal-binding</keyword>
<protein>
    <submittedName>
        <fullName evidence="6">4Fe-4S dicluster domain-containing protein</fullName>
    </submittedName>
</protein>
<dbReference type="GO" id="GO:0046872">
    <property type="term" value="F:metal ion binding"/>
    <property type="evidence" value="ECO:0007669"/>
    <property type="project" value="UniProtKB-KW"/>
</dbReference>
<evidence type="ECO:0000313" key="7">
    <source>
        <dbReference type="Proteomes" id="UP000705379"/>
    </source>
</evidence>
<dbReference type="EMBL" id="QTKU01000001">
    <property type="protein sequence ID" value="MBS8258916.1"/>
    <property type="molecule type" value="Genomic_DNA"/>
</dbReference>
<dbReference type="InterPro" id="IPR017896">
    <property type="entry name" value="4Fe4S_Fe-S-bd"/>
</dbReference>
<organism evidence="6 7">
    <name type="scientific">Roseibium polysiphoniae</name>
    <dbReference type="NCBI Taxonomy" id="2571221"/>
    <lineage>
        <taxon>Bacteria</taxon>
        <taxon>Pseudomonadati</taxon>
        <taxon>Pseudomonadota</taxon>
        <taxon>Alphaproteobacteria</taxon>
        <taxon>Hyphomicrobiales</taxon>
        <taxon>Stappiaceae</taxon>
        <taxon>Roseibium</taxon>
    </lineage>
</organism>
<keyword evidence="3" id="KW-0408">Iron</keyword>
<evidence type="ECO:0000256" key="3">
    <source>
        <dbReference type="ARBA" id="ARBA00023004"/>
    </source>
</evidence>
<evidence type="ECO:0000313" key="6">
    <source>
        <dbReference type="EMBL" id="MBS8258916.1"/>
    </source>
</evidence>
<evidence type="ECO:0000256" key="2">
    <source>
        <dbReference type="ARBA" id="ARBA00022723"/>
    </source>
</evidence>
<dbReference type="PANTHER" id="PTHR43687:SF4">
    <property type="entry name" value="BLR5484 PROTEIN"/>
    <property type="match status" value="1"/>
</dbReference>
<dbReference type="AlphaFoldDB" id="A0A944CAW9"/>
<accession>A0A944CAW9</accession>
<keyword evidence="4" id="KW-0411">Iron-sulfur</keyword>
<dbReference type="PROSITE" id="PS00198">
    <property type="entry name" value="4FE4S_FER_1"/>
    <property type="match status" value="3"/>
</dbReference>
<evidence type="ECO:0000256" key="4">
    <source>
        <dbReference type="ARBA" id="ARBA00023014"/>
    </source>
</evidence>
<dbReference type="GO" id="GO:0051539">
    <property type="term" value="F:4 iron, 4 sulfur cluster binding"/>
    <property type="evidence" value="ECO:0007669"/>
    <property type="project" value="UniProtKB-KW"/>
</dbReference>
<feature type="domain" description="4Fe-4S ferredoxin-type" evidence="5">
    <location>
        <begin position="304"/>
        <end position="333"/>
    </location>
</feature>
<sequence length="684" mass="72140">MPASKGRILVCNCFKTMALDDTAQALGERLAAPVCSQLCRDEISVFETALEGDSPLTVACTQEAPLFREIAEEAGTEDRVRFVNIRETAGWSADTVDPTPKVLALLKDADNASATRPTPVKTIASDGLCLVYGAGQAALDAALALEDSLSVTLVLTSSDDVVLPSVLPFPIFRGHIKTLKGSLGAFDVVLNGYAPMLPSSRRMPEFLMPRDGAKSSCSLVVDLSGEIAPITAPQKRDGYLRADPADPLAVARILREAGDLVGEFEKPLYVAYDADICAHSHAGKTGCSNCLDACPAGAIQSTGEKVAIDAGICGGCGSCAASCPTGAINYQYPHREDLLGRVQGLLIGYQEAGGSAPVLLVHDGDHGADVIGALARFSDGLPGNVLPIGLHAVTGFGHEAMIAAFLAGAERIVFLSDPANRDELLPLENEAELARALVTGMGHTAENRITIVCDSDPDKLAEALSDSADAGPLISAPRRIAPVGGKRDVARLAITTLHSASPDAPALLSLPEKAPYGRIAIDSDGCTLCLSCVSACPAGALSDNPDRPQVSFIESACVQCGLCQTTCPENVISLEARFNTEASAMQPMVLHSEEPATCTSCGKAFGTKSTIERIKSQLAGKHHMFRSDAQVNLIEMCDDCRINAQWNMEDSLLRTSPRPRLRTTDDYLEAQESGLSVEDFLKEH</sequence>
<gene>
    <name evidence="6" type="ORF">DYI23_01685</name>
</gene>
<dbReference type="PROSITE" id="PS51379">
    <property type="entry name" value="4FE4S_FER_2"/>
    <property type="match status" value="3"/>
</dbReference>
<dbReference type="Pfam" id="PF12838">
    <property type="entry name" value="Fer4_7"/>
    <property type="match status" value="1"/>
</dbReference>
<reference evidence="6" key="1">
    <citation type="submission" date="2018-08" db="EMBL/GenBank/DDBJ databases">
        <authorList>
            <person name="Jin W."/>
            <person name="Wang H."/>
            <person name="Yang Y."/>
            <person name="Li M."/>
            <person name="Liu J."/>
        </authorList>
    </citation>
    <scope>NUCLEOTIDE SEQUENCE</scope>
    <source>
        <strain evidence="6">AESS21</strain>
    </source>
</reference>